<dbReference type="PANTHER" id="PTHR35272:SF3">
    <property type="entry name" value="THIOL:DISULFIDE INTERCHANGE PROTEIN DSBC"/>
    <property type="match status" value="1"/>
</dbReference>
<comment type="subcellular location">
    <subcellularLocation>
        <location evidence="1">Periplasm</location>
    </subcellularLocation>
</comment>
<evidence type="ECO:0000259" key="2">
    <source>
        <dbReference type="Pfam" id="PF13098"/>
    </source>
</evidence>
<dbReference type="Gene3D" id="3.40.30.10">
    <property type="entry name" value="Glutaredoxin"/>
    <property type="match status" value="1"/>
</dbReference>
<reference evidence="3 4" key="1">
    <citation type="submission" date="2024-04" db="EMBL/GenBank/DDBJ databases">
        <title>Draft genome sequence of Thalassolituus maritimus NBRC 116585.</title>
        <authorList>
            <person name="Miyakawa T."/>
            <person name="Kusuya Y."/>
            <person name="Miura T."/>
        </authorList>
    </citation>
    <scope>NUCLEOTIDE SEQUENCE [LARGE SCALE GENOMIC DNA]</scope>
    <source>
        <strain evidence="3 4">5NW40-0001</strain>
    </source>
</reference>
<keyword evidence="1" id="KW-0676">Redox-active center</keyword>
<dbReference type="Pfam" id="PF13098">
    <property type="entry name" value="Thioredoxin_2"/>
    <property type="match status" value="1"/>
</dbReference>
<proteinExistence type="inferred from homology"/>
<evidence type="ECO:0000313" key="4">
    <source>
        <dbReference type="Proteomes" id="UP001481413"/>
    </source>
</evidence>
<organism evidence="3 4">
    <name type="scientific">Thalassolituus maritimus</name>
    <dbReference type="NCBI Taxonomy" id="484498"/>
    <lineage>
        <taxon>Bacteria</taxon>
        <taxon>Pseudomonadati</taxon>
        <taxon>Pseudomonadota</taxon>
        <taxon>Gammaproteobacteria</taxon>
        <taxon>Oceanospirillales</taxon>
        <taxon>Oceanospirillaceae</taxon>
        <taxon>Thalassolituus</taxon>
    </lineage>
</organism>
<comment type="function">
    <text evidence="1">Required for disulfide bond formation in some periplasmic proteins. Acts by transferring its disulfide bond to other proteins and is reduced in the process.</text>
</comment>
<dbReference type="EMBL" id="BAABWH010000005">
    <property type="protein sequence ID" value="GAA6145868.1"/>
    <property type="molecule type" value="Genomic_DNA"/>
</dbReference>
<dbReference type="PANTHER" id="PTHR35272">
    <property type="entry name" value="THIOL:DISULFIDE INTERCHANGE PROTEIN DSBC-RELATED"/>
    <property type="match status" value="1"/>
</dbReference>
<keyword evidence="1" id="KW-0574">Periplasm</keyword>
<dbReference type="InterPro" id="IPR036249">
    <property type="entry name" value="Thioredoxin-like_sf"/>
</dbReference>
<sequence length="280" mass="30655">MALAAATMMSMSASADDAKLKDTIEAKMKKVLGPRADVTEVVSLGEGQIYEVMMIDGSLMHMTPDLNYLIYQNTLYKFGKDGLDNVSDLRKVTRREAEMAAIPDSETVLFPAKGDEKAVINVFTDIDCGYCQKLHREMEAINEKGITVRYLAYPRAGIFDQTGGYTESYRKINYVWCQAEDERASAMTDVKSLQSELSGAYSRVRNASASSRESAMEAFDEKRAEMQELVGVSLCDSPVAAQFNVGRAIGVSGTPAIVTSDGELIPGYMEADKLAEKLGI</sequence>
<comment type="caution">
    <text evidence="3">The sequence shown here is derived from an EMBL/GenBank/DDBJ whole genome shotgun (WGS) entry which is preliminary data.</text>
</comment>
<evidence type="ECO:0000313" key="3">
    <source>
        <dbReference type="EMBL" id="GAA6145868.1"/>
    </source>
</evidence>
<protein>
    <recommendedName>
        <fullName evidence="1">Thiol:disulfide interchange protein</fullName>
    </recommendedName>
</protein>
<keyword evidence="4" id="KW-1185">Reference proteome</keyword>
<dbReference type="InterPro" id="IPR033954">
    <property type="entry name" value="DiS-bond_Isoase_DsbC/G"/>
</dbReference>
<evidence type="ECO:0000256" key="1">
    <source>
        <dbReference type="RuleBase" id="RU364038"/>
    </source>
</evidence>
<dbReference type="InterPro" id="IPR012336">
    <property type="entry name" value="Thioredoxin-like_fold"/>
</dbReference>
<comment type="similarity">
    <text evidence="1">Belongs to the thioredoxin family. DsbC subfamily.</text>
</comment>
<dbReference type="InterPro" id="IPR051470">
    <property type="entry name" value="Thiol:disulfide_interchange"/>
</dbReference>
<dbReference type="Proteomes" id="UP001481413">
    <property type="component" value="Unassembled WGS sequence"/>
</dbReference>
<gene>
    <name evidence="3" type="ORF">NBRC116585_19860</name>
</gene>
<dbReference type="SUPFAM" id="SSF52833">
    <property type="entry name" value="Thioredoxin-like"/>
    <property type="match status" value="1"/>
</dbReference>
<accession>A0ABQ0A0E1</accession>
<dbReference type="CDD" id="cd03020">
    <property type="entry name" value="DsbA_DsbC_DsbG"/>
    <property type="match status" value="1"/>
</dbReference>
<feature type="domain" description="Thioredoxin-like fold" evidence="2">
    <location>
        <begin position="112"/>
        <end position="278"/>
    </location>
</feature>
<keyword evidence="1" id="KW-0732">Signal</keyword>
<name>A0ABQ0A0E1_9GAMM</name>